<sequence length="383" mass="44521">MMSNLSCDDTPTGDMYIFYKHIDKYLKYGKICTSGNKCDRYKDKCGFKGITPDEKADIHTNICKRFKYLIYNILNEAPEHNPSIEKADGEYLNYWLNHEILVNDANICPKVFLQYMITRDADNKLRNLRNYMYYIEDDDVNNMYLLYHLYNNYKEMNEIIDSDVPTEKTFMTYAKNCVEKYKSLNIECNGKHTDFCNYLNVFKEKYYKINLNIDTLKEWGNRTLPSLNNNEPTKAEIPKPSLTNGEHSEIGSNHSTQGSEASVIQPTSSRTLSSDSGIALDTLQKDVQGVYIEENRQAEGIQEDNLGVDKKIIGTIITTLGVPSFFFIFYKFTSLGSFLRRRTNSKKKLMHNFDEKGNYFLDASEYQHIYPDRESYKIAYNSG</sequence>
<dbReference type="VEuPathDB" id="PlasmoDB:PVP01_0007920"/>
<evidence type="ECO:0000256" key="2">
    <source>
        <dbReference type="SAM" id="Phobius"/>
    </source>
</evidence>
<dbReference type="EMBL" id="FLYH01000294">
    <property type="protein sequence ID" value="SCA60284.1"/>
    <property type="molecule type" value="Genomic_DNA"/>
</dbReference>
<feature type="compositionally biased region" description="Polar residues" evidence="1">
    <location>
        <begin position="241"/>
        <end position="275"/>
    </location>
</feature>
<dbReference type="Pfam" id="PF05795">
    <property type="entry name" value="Plasmodium_Vir"/>
    <property type="match status" value="1"/>
</dbReference>
<evidence type="ECO:0000313" key="3">
    <source>
        <dbReference type="EMBL" id="SCA60284.1"/>
    </source>
</evidence>
<dbReference type="Proteomes" id="UP000196402">
    <property type="component" value="Unassembled WGS sequence"/>
</dbReference>
<gene>
    <name evidence="3" type="ORF">PVT01_000076300</name>
</gene>
<dbReference type="InterPro" id="IPR008780">
    <property type="entry name" value="Plasmodium_Vir"/>
</dbReference>
<feature type="transmembrane region" description="Helical" evidence="2">
    <location>
        <begin position="312"/>
        <end position="332"/>
    </location>
</feature>
<name>A0A1G4E7J3_PLAVI</name>
<evidence type="ECO:0000256" key="1">
    <source>
        <dbReference type="SAM" id="MobiDB-lite"/>
    </source>
</evidence>
<accession>A0A1G4E7J3</accession>
<feature type="region of interest" description="Disordered" evidence="1">
    <location>
        <begin position="224"/>
        <end position="275"/>
    </location>
</feature>
<reference evidence="3 4" key="1">
    <citation type="submission" date="2016-07" db="EMBL/GenBank/DDBJ databases">
        <authorList>
            <consortium name="Pathogen Informatics"/>
        </authorList>
    </citation>
    <scope>NUCLEOTIDE SEQUENCE [LARGE SCALE GENOMIC DNA]</scope>
</reference>
<keyword evidence="2" id="KW-1133">Transmembrane helix</keyword>
<keyword evidence="2" id="KW-0472">Membrane</keyword>
<keyword evidence="2" id="KW-0812">Transmembrane</keyword>
<organism evidence="3 4">
    <name type="scientific">Plasmodium vivax</name>
    <name type="common">malaria parasite P. vivax</name>
    <dbReference type="NCBI Taxonomy" id="5855"/>
    <lineage>
        <taxon>Eukaryota</taxon>
        <taxon>Sar</taxon>
        <taxon>Alveolata</taxon>
        <taxon>Apicomplexa</taxon>
        <taxon>Aconoidasida</taxon>
        <taxon>Haemosporida</taxon>
        <taxon>Plasmodiidae</taxon>
        <taxon>Plasmodium</taxon>
        <taxon>Plasmodium (Plasmodium)</taxon>
    </lineage>
</organism>
<dbReference type="VEuPathDB" id="PlasmoDB:PVW1_140080500"/>
<evidence type="ECO:0000313" key="4">
    <source>
        <dbReference type="Proteomes" id="UP000196402"/>
    </source>
</evidence>
<dbReference type="VEuPathDB" id="PlasmoDB:PVX_001610"/>
<dbReference type="VEuPathDB" id="PlasmoDB:PVPAM_040035400"/>
<protein>
    <submittedName>
        <fullName evidence="3">VIR protein</fullName>
    </submittedName>
</protein>
<dbReference type="AlphaFoldDB" id="A0A1G4E7J3"/>
<proteinExistence type="predicted"/>